<gene>
    <name evidence="1" type="ORF">GGR30_003917</name>
</gene>
<evidence type="ECO:0000313" key="1">
    <source>
        <dbReference type="EMBL" id="MBB4123968.1"/>
    </source>
</evidence>
<protein>
    <submittedName>
        <fullName evidence="1">Uncharacterized protein</fullName>
    </submittedName>
</protein>
<organism evidence="1 2">
    <name type="scientific">Martelella radicis</name>
    <dbReference type="NCBI Taxonomy" id="1397476"/>
    <lineage>
        <taxon>Bacteria</taxon>
        <taxon>Pseudomonadati</taxon>
        <taxon>Pseudomonadota</taxon>
        <taxon>Alphaproteobacteria</taxon>
        <taxon>Hyphomicrobiales</taxon>
        <taxon>Aurantimonadaceae</taxon>
        <taxon>Martelella</taxon>
    </lineage>
</organism>
<dbReference type="Proteomes" id="UP000530571">
    <property type="component" value="Unassembled WGS sequence"/>
</dbReference>
<dbReference type="RefSeq" id="WP_183489932.1">
    <property type="nucleotide sequence ID" value="NZ_JACIDZ010000015.1"/>
</dbReference>
<name>A0A7W6KQ84_9HYPH</name>
<dbReference type="EMBL" id="JACIDZ010000015">
    <property type="protein sequence ID" value="MBB4123968.1"/>
    <property type="molecule type" value="Genomic_DNA"/>
</dbReference>
<reference evidence="1 2" key="1">
    <citation type="submission" date="2020-08" db="EMBL/GenBank/DDBJ databases">
        <title>Genomic Encyclopedia of Type Strains, Phase IV (KMG-IV): sequencing the most valuable type-strain genomes for metagenomic binning, comparative biology and taxonomic classification.</title>
        <authorList>
            <person name="Goeker M."/>
        </authorList>
    </citation>
    <scope>NUCLEOTIDE SEQUENCE [LARGE SCALE GENOMIC DNA]</scope>
    <source>
        <strain evidence="1 2">DSM 28101</strain>
    </source>
</reference>
<accession>A0A7W6KQ84</accession>
<sequence length="256" mass="28538">MDEADSGFREIEDAAAEKRRLADLNDLNNERNGDDVGRIARFLSPKARALARGEASDGKNGKRLSALELALLDPAYAFVYNAAVKENREAQNRAQAFQARIDDAIIHMQREIDGTLDKAITLPNGEKAFMNRHGEAWSADGDRVDDAIAEGFDWTGRPSLETYQDQKQRLERLEALSHEGRAMSLRLGEIGNDLDDRDHPLKKDEIDNLRAEMKSITDDIETMDRRLDSLVSDNSPGIQADHELAVVKTANLVPSL</sequence>
<proteinExistence type="predicted"/>
<evidence type="ECO:0000313" key="2">
    <source>
        <dbReference type="Proteomes" id="UP000530571"/>
    </source>
</evidence>
<keyword evidence="2" id="KW-1185">Reference proteome</keyword>
<dbReference type="AlphaFoldDB" id="A0A7W6KQ84"/>
<comment type="caution">
    <text evidence="1">The sequence shown here is derived from an EMBL/GenBank/DDBJ whole genome shotgun (WGS) entry which is preliminary data.</text>
</comment>